<evidence type="ECO:0008006" key="13">
    <source>
        <dbReference type="Google" id="ProtNLM"/>
    </source>
</evidence>
<dbReference type="PANTHER" id="PTHR43591:SF30">
    <property type="entry name" value="PROTEIN-METHIONINE METHYLTRANSFERASE LAEA"/>
    <property type="match status" value="1"/>
</dbReference>
<dbReference type="PANTHER" id="PTHR43591">
    <property type="entry name" value="METHYLTRANSFERASE"/>
    <property type="match status" value="1"/>
</dbReference>
<gene>
    <name evidence="11" type="ORF">QTJ16_003390</name>
</gene>
<evidence type="ECO:0000256" key="8">
    <source>
        <dbReference type="ARBA" id="ARBA00038158"/>
    </source>
</evidence>
<keyword evidence="7" id="KW-0539">Nucleus</keyword>
<evidence type="ECO:0000256" key="5">
    <source>
        <dbReference type="ARBA" id="ARBA00023015"/>
    </source>
</evidence>
<name>A0AAD9WFU2_9HELO</name>
<dbReference type="Pfam" id="PF13489">
    <property type="entry name" value="Methyltransf_23"/>
    <property type="match status" value="1"/>
</dbReference>
<keyword evidence="2" id="KW-0489">Methyltransferase</keyword>
<dbReference type="GO" id="GO:0032259">
    <property type="term" value="P:methylation"/>
    <property type="evidence" value="ECO:0007669"/>
    <property type="project" value="UniProtKB-KW"/>
</dbReference>
<comment type="similarity">
    <text evidence="8">Belongs to the methyltransferase superfamily. LaeA methyltransferase family.</text>
</comment>
<feature type="region of interest" description="Disordered" evidence="10">
    <location>
        <begin position="1"/>
        <end position="24"/>
    </location>
</feature>
<proteinExistence type="inferred from homology"/>
<keyword evidence="12" id="KW-1185">Reference proteome</keyword>
<keyword evidence="4" id="KW-0949">S-adenosyl-L-methionine</keyword>
<dbReference type="Gene3D" id="3.40.50.150">
    <property type="entry name" value="Vaccinia Virus protein VP39"/>
    <property type="match status" value="1"/>
</dbReference>
<dbReference type="CDD" id="cd02440">
    <property type="entry name" value="AdoMet_MTases"/>
    <property type="match status" value="1"/>
</dbReference>
<keyword evidence="6" id="KW-0804">Transcription</keyword>
<dbReference type="GO" id="GO:0005634">
    <property type="term" value="C:nucleus"/>
    <property type="evidence" value="ECO:0007669"/>
    <property type="project" value="UniProtKB-SubCell"/>
</dbReference>
<evidence type="ECO:0000313" key="12">
    <source>
        <dbReference type="Proteomes" id="UP001285354"/>
    </source>
</evidence>
<reference evidence="11" key="1">
    <citation type="submission" date="2023-06" db="EMBL/GenBank/DDBJ databases">
        <title>Draft genome of Marssonina rosae.</title>
        <authorList>
            <person name="Cheng Q."/>
        </authorList>
    </citation>
    <scope>NUCLEOTIDE SEQUENCE</scope>
    <source>
        <strain evidence="11">R4</strain>
    </source>
</reference>
<evidence type="ECO:0000256" key="2">
    <source>
        <dbReference type="ARBA" id="ARBA00022603"/>
    </source>
</evidence>
<evidence type="ECO:0000256" key="10">
    <source>
        <dbReference type="SAM" id="MobiDB-lite"/>
    </source>
</evidence>
<dbReference type="Proteomes" id="UP001285354">
    <property type="component" value="Unassembled WGS sequence"/>
</dbReference>
<sequence>MRYEPPRPRTCPPRSSSFNSPPPPPIPHRLVSMVVAMASTGKPLLSQHQTDIKPPQDFLENGRRYCGFRRGKYMFPVDEAEMDRMDIYHKFFSVARREALHTHAFIPNYDSGPRILDLGCGTGIWAIDMAEIPPNLRFVQRDIESPWHGLDLDAWDLIHMRMLAGSLSSWPDTYAMIFRWGPPLPGRRAISFLTLLSRHLKPGYGVMEHVEIDMEPRCDDGTAPPHSKLVEWTRLLLDATARAQRPLAFNPHTRRQLERAGFVDIREQIIKVPLNPWEKDPHLKDIGRWYNLGLTQGLQALSLGPLTRVWQWTAAEVEALIADVKKEICSKRYHFYCNMYVLLPFPPISRPRSMARGDTASCSLRTAHHRRHIWTARRPAQS</sequence>
<evidence type="ECO:0000256" key="1">
    <source>
        <dbReference type="ARBA" id="ARBA00004123"/>
    </source>
</evidence>
<evidence type="ECO:0000256" key="6">
    <source>
        <dbReference type="ARBA" id="ARBA00023163"/>
    </source>
</evidence>
<evidence type="ECO:0000313" key="11">
    <source>
        <dbReference type="EMBL" id="KAK2627424.1"/>
    </source>
</evidence>
<comment type="catalytic activity">
    <reaction evidence="9">
        <text>L-methionyl-[protein] + S-adenosyl-L-methionine = S-methyl-L-methionyl-[protein] + S-adenosyl-L-homocysteine</text>
        <dbReference type="Rhea" id="RHEA:60560"/>
        <dbReference type="Rhea" id="RHEA-COMP:12313"/>
        <dbReference type="Rhea" id="RHEA-COMP:15592"/>
        <dbReference type="ChEBI" id="CHEBI:16044"/>
        <dbReference type="ChEBI" id="CHEBI:57856"/>
        <dbReference type="ChEBI" id="CHEBI:59789"/>
        <dbReference type="ChEBI" id="CHEBI:142742"/>
    </reaction>
    <physiologicalReaction direction="left-to-right" evidence="9">
        <dbReference type="Rhea" id="RHEA:60561"/>
    </physiologicalReaction>
</comment>
<keyword evidence="5" id="KW-0805">Transcription regulation</keyword>
<dbReference type="GO" id="GO:0008168">
    <property type="term" value="F:methyltransferase activity"/>
    <property type="evidence" value="ECO:0007669"/>
    <property type="project" value="UniProtKB-KW"/>
</dbReference>
<evidence type="ECO:0000256" key="3">
    <source>
        <dbReference type="ARBA" id="ARBA00022679"/>
    </source>
</evidence>
<keyword evidence="3" id="KW-0808">Transferase</keyword>
<comment type="subcellular location">
    <subcellularLocation>
        <location evidence="1">Nucleus</location>
    </subcellularLocation>
</comment>
<dbReference type="InterPro" id="IPR029063">
    <property type="entry name" value="SAM-dependent_MTases_sf"/>
</dbReference>
<dbReference type="EMBL" id="JAUBYV010000004">
    <property type="protein sequence ID" value="KAK2627424.1"/>
    <property type="molecule type" value="Genomic_DNA"/>
</dbReference>
<accession>A0AAD9WFU2</accession>
<dbReference type="AlphaFoldDB" id="A0AAD9WFU2"/>
<organism evidence="11 12">
    <name type="scientific">Diplocarpon rosae</name>
    <dbReference type="NCBI Taxonomy" id="946125"/>
    <lineage>
        <taxon>Eukaryota</taxon>
        <taxon>Fungi</taxon>
        <taxon>Dikarya</taxon>
        <taxon>Ascomycota</taxon>
        <taxon>Pezizomycotina</taxon>
        <taxon>Leotiomycetes</taxon>
        <taxon>Helotiales</taxon>
        <taxon>Drepanopezizaceae</taxon>
        <taxon>Diplocarpon</taxon>
    </lineage>
</organism>
<comment type="caution">
    <text evidence="11">The sequence shown here is derived from an EMBL/GenBank/DDBJ whole genome shotgun (WGS) entry which is preliminary data.</text>
</comment>
<evidence type="ECO:0000256" key="4">
    <source>
        <dbReference type="ARBA" id="ARBA00022691"/>
    </source>
</evidence>
<protein>
    <recommendedName>
        <fullName evidence="13">Methyltransferase LaeA</fullName>
    </recommendedName>
</protein>
<evidence type="ECO:0000256" key="7">
    <source>
        <dbReference type="ARBA" id="ARBA00023242"/>
    </source>
</evidence>
<dbReference type="SUPFAM" id="SSF53335">
    <property type="entry name" value="S-adenosyl-L-methionine-dependent methyltransferases"/>
    <property type="match status" value="1"/>
</dbReference>
<evidence type="ECO:0000256" key="9">
    <source>
        <dbReference type="ARBA" id="ARBA00047870"/>
    </source>
</evidence>